<dbReference type="InterPro" id="IPR050353">
    <property type="entry name" value="PyrK_electron_transfer"/>
</dbReference>
<gene>
    <name evidence="3" type="ORF">EAS64_12185</name>
</gene>
<dbReference type="InterPro" id="IPR017938">
    <property type="entry name" value="Riboflavin_synthase-like_b-brl"/>
</dbReference>
<name>A0A6P2C4A0_9ACTN</name>
<protein>
    <submittedName>
        <fullName evidence="3">Ni/Fe hydrogenase subunit gamma</fullName>
    </submittedName>
</protein>
<feature type="domain" description="FAD-binding FR-type" evidence="2">
    <location>
        <begin position="14"/>
        <end position="109"/>
    </location>
</feature>
<feature type="binding site" evidence="1">
    <location>
        <position position="245"/>
    </location>
    <ligand>
        <name>[2Fe-2S] cluster</name>
        <dbReference type="ChEBI" id="CHEBI:190135"/>
    </ligand>
</feature>
<dbReference type="SUPFAM" id="SSF63380">
    <property type="entry name" value="Riboflavin synthase domain-like"/>
    <property type="match status" value="1"/>
</dbReference>
<dbReference type="Gene3D" id="3.40.50.80">
    <property type="entry name" value="Nucleotide-binding domain of ferredoxin-NADP reductase (FNR) module"/>
    <property type="match status" value="1"/>
</dbReference>
<evidence type="ECO:0000256" key="1">
    <source>
        <dbReference type="PIRSR" id="PIRSR006816-2"/>
    </source>
</evidence>
<dbReference type="PRINTS" id="PR00371">
    <property type="entry name" value="FPNCR"/>
</dbReference>
<dbReference type="AlphaFoldDB" id="A0A6P2C4A0"/>
<dbReference type="Pfam" id="PF00175">
    <property type="entry name" value="NAD_binding_1"/>
    <property type="match status" value="1"/>
</dbReference>
<keyword evidence="1" id="KW-0479">Metal-binding</keyword>
<keyword evidence="1" id="KW-0408">Iron</keyword>
<dbReference type="RefSeq" id="WP_145853028.1">
    <property type="nucleotide sequence ID" value="NZ_RPFW01000002.1"/>
</dbReference>
<feature type="binding site" evidence="1">
    <location>
        <position position="261"/>
    </location>
    <ligand>
        <name>[2Fe-2S] cluster</name>
        <dbReference type="ChEBI" id="CHEBI:190135"/>
    </ligand>
</feature>
<keyword evidence="1" id="KW-0411">Iron-sulfur</keyword>
<reference evidence="3 4" key="1">
    <citation type="submission" date="2018-11" db="EMBL/GenBank/DDBJ databases">
        <title>Trebonia kvetii gen.nov., sp.nov., a novel acidophilic actinobacterium, and proposal of the new actinobacterial family Treboniaceae fam. nov.</title>
        <authorList>
            <person name="Rapoport D."/>
            <person name="Sagova-Mareckova M."/>
            <person name="Sedlacek I."/>
            <person name="Provaznik J."/>
            <person name="Kralova S."/>
            <person name="Pavlinic D."/>
            <person name="Benes V."/>
            <person name="Kopecky J."/>
        </authorList>
    </citation>
    <scope>NUCLEOTIDE SEQUENCE [LARGE SCALE GENOMIC DNA]</scope>
    <source>
        <strain evidence="3 4">15Tr583</strain>
    </source>
</reference>
<accession>A0A6P2C4A0</accession>
<dbReference type="Proteomes" id="UP000460272">
    <property type="component" value="Unassembled WGS sequence"/>
</dbReference>
<dbReference type="GO" id="GO:0051537">
    <property type="term" value="F:2 iron, 2 sulfur cluster binding"/>
    <property type="evidence" value="ECO:0007669"/>
    <property type="project" value="UniProtKB-KW"/>
</dbReference>
<dbReference type="InterPro" id="IPR001709">
    <property type="entry name" value="Flavoprot_Pyr_Nucl_cyt_Rdtase"/>
</dbReference>
<evidence type="ECO:0000259" key="2">
    <source>
        <dbReference type="PROSITE" id="PS51384"/>
    </source>
</evidence>
<dbReference type="EMBL" id="RPFW01000002">
    <property type="protein sequence ID" value="TVZ05325.1"/>
    <property type="molecule type" value="Genomic_DNA"/>
</dbReference>
<keyword evidence="1" id="KW-0001">2Fe-2S</keyword>
<dbReference type="PRINTS" id="PR00410">
    <property type="entry name" value="PHEHYDRXLASE"/>
</dbReference>
<keyword evidence="4" id="KW-1185">Reference proteome</keyword>
<dbReference type="InterPro" id="IPR039261">
    <property type="entry name" value="FNR_nucleotide-bd"/>
</dbReference>
<dbReference type="InterPro" id="IPR012165">
    <property type="entry name" value="Cyt_c3_hydrogenase_gsu"/>
</dbReference>
<dbReference type="GO" id="GO:0046872">
    <property type="term" value="F:metal ion binding"/>
    <property type="evidence" value="ECO:0007669"/>
    <property type="project" value="UniProtKB-KW"/>
</dbReference>
<dbReference type="PIRSF" id="PIRSF006816">
    <property type="entry name" value="Cyc3_hyd_g"/>
    <property type="match status" value="1"/>
</dbReference>
<dbReference type="Gene3D" id="2.40.30.10">
    <property type="entry name" value="Translation factors"/>
    <property type="match status" value="1"/>
</dbReference>
<dbReference type="CDD" id="cd06221">
    <property type="entry name" value="sulfite_reductase_like"/>
    <property type="match status" value="1"/>
</dbReference>
<organism evidence="3 4">
    <name type="scientific">Trebonia kvetii</name>
    <dbReference type="NCBI Taxonomy" id="2480626"/>
    <lineage>
        <taxon>Bacteria</taxon>
        <taxon>Bacillati</taxon>
        <taxon>Actinomycetota</taxon>
        <taxon>Actinomycetes</taxon>
        <taxon>Streptosporangiales</taxon>
        <taxon>Treboniaceae</taxon>
        <taxon>Trebonia</taxon>
    </lineage>
</organism>
<dbReference type="SUPFAM" id="SSF52343">
    <property type="entry name" value="Ferredoxin reductase-like, C-terminal NADP-linked domain"/>
    <property type="match status" value="1"/>
</dbReference>
<dbReference type="InterPro" id="IPR001433">
    <property type="entry name" value="OxRdtase_FAD/NAD-bd"/>
</dbReference>
<dbReference type="PANTHER" id="PTHR43513">
    <property type="entry name" value="DIHYDROOROTATE DEHYDROGENASE B (NAD(+)), ELECTRON TRANSFER SUBUNIT"/>
    <property type="match status" value="1"/>
</dbReference>
<comment type="cofactor">
    <cofactor evidence="1">
        <name>[2Fe-2S] cluster</name>
        <dbReference type="ChEBI" id="CHEBI:190135"/>
    </cofactor>
    <text evidence="1">Binds 1 [2Fe-2S] cluster per subunit.</text>
</comment>
<dbReference type="PROSITE" id="PS51384">
    <property type="entry name" value="FAD_FR"/>
    <property type="match status" value="1"/>
</dbReference>
<proteinExistence type="predicted"/>
<dbReference type="InterPro" id="IPR017927">
    <property type="entry name" value="FAD-bd_FR_type"/>
</dbReference>
<dbReference type="GO" id="GO:0050660">
    <property type="term" value="F:flavin adenine dinucleotide binding"/>
    <property type="evidence" value="ECO:0007669"/>
    <property type="project" value="InterPro"/>
</dbReference>
<dbReference type="OrthoDB" id="9796486at2"/>
<evidence type="ECO:0000313" key="3">
    <source>
        <dbReference type="EMBL" id="TVZ05325.1"/>
    </source>
</evidence>
<feature type="binding site" evidence="1">
    <location>
        <position position="250"/>
    </location>
    <ligand>
        <name>[2Fe-2S] cluster</name>
        <dbReference type="ChEBI" id="CHEBI:190135"/>
    </ligand>
</feature>
<comment type="caution">
    <text evidence="3">The sequence shown here is derived from an EMBL/GenBank/DDBJ whole genome shotgun (WGS) entry which is preliminary data.</text>
</comment>
<sequence>MRTLANATADRPWTESPPWRVTASRAESHDTVTLELEPPEPFGFEPGQFNMLRVPGIGEVPISISGDPSRPGPVLHTIRDVGAVTHALCTLRPGQRVGVRGPYGTSWPVRAAEGGDVVIVAGGIGLPPLRPAIYHVLAHRESYGRLVLLYGARTPADLLFTGELDTWRTRPGVTVEVTVDTAGRDWHGNVGVVPDLVAKAAFDPGSAVTFTVGPEIMMRFAVRALLAAGVTDDRVFLSMERDMQCAAALCGHCQLGPFLLCRDGPVLGYRPLARWMSVREL</sequence>
<feature type="binding site" evidence="1">
    <location>
        <position position="253"/>
    </location>
    <ligand>
        <name>[2Fe-2S] cluster</name>
        <dbReference type="ChEBI" id="CHEBI:190135"/>
    </ligand>
</feature>
<dbReference type="GO" id="GO:0006221">
    <property type="term" value="P:pyrimidine nucleotide biosynthetic process"/>
    <property type="evidence" value="ECO:0007669"/>
    <property type="project" value="InterPro"/>
</dbReference>
<evidence type="ECO:0000313" key="4">
    <source>
        <dbReference type="Proteomes" id="UP000460272"/>
    </source>
</evidence>
<dbReference type="GO" id="GO:0016491">
    <property type="term" value="F:oxidoreductase activity"/>
    <property type="evidence" value="ECO:0007669"/>
    <property type="project" value="InterPro"/>
</dbReference>